<feature type="transmembrane region" description="Helical" evidence="7">
    <location>
        <begin position="242"/>
        <end position="261"/>
    </location>
</feature>
<feature type="transmembrane region" description="Helical" evidence="7">
    <location>
        <begin position="109"/>
        <end position="130"/>
    </location>
</feature>
<reference evidence="10 11" key="1">
    <citation type="journal article" date="2019" name="Int. J. Syst. Evol. Microbiol.">
        <title>The Global Catalogue of Microorganisms (GCM) 10K type strain sequencing project: providing services to taxonomists for standard genome sequencing and annotation.</title>
        <authorList>
            <consortium name="The Broad Institute Genomics Platform"/>
            <consortium name="The Broad Institute Genome Sequencing Center for Infectious Disease"/>
            <person name="Wu L."/>
            <person name="Ma J."/>
        </authorList>
    </citation>
    <scope>NUCLEOTIDE SEQUENCE [LARGE SCALE GENOMIC DNA]</scope>
    <source>
        <strain evidence="10 11">JCM 12696</strain>
    </source>
</reference>
<feature type="domain" description="ABC transmembrane type-1" evidence="9">
    <location>
        <begin position="105"/>
        <end position="320"/>
    </location>
</feature>
<dbReference type="Proteomes" id="UP001501371">
    <property type="component" value="Unassembled WGS sequence"/>
</dbReference>
<dbReference type="PANTHER" id="PTHR30193">
    <property type="entry name" value="ABC TRANSPORTER PERMEASE PROTEIN"/>
    <property type="match status" value="1"/>
</dbReference>
<keyword evidence="4 7" id="KW-0812">Transmembrane</keyword>
<organism evidence="10 11">
    <name type="scientific">Streptomyces hebeiensis</name>
    <dbReference type="NCBI Taxonomy" id="229486"/>
    <lineage>
        <taxon>Bacteria</taxon>
        <taxon>Bacillati</taxon>
        <taxon>Actinomycetota</taxon>
        <taxon>Actinomycetes</taxon>
        <taxon>Kitasatosporales</taxon>
        <taxon>Streptomycetaceae</taxon>
        <taxon>Streptomyces</taxon>
    </lineage>
</organism>
<dbReference type="Pfam" id="PF00528">
    <property type="entry name" value="BPD_transp_1"/>
    <property type="match status" value="1"/>
</dbReference>
<evidence type="ECO:0000256" key="8">
    <source>
        <dbReference type="SAM" id="MobiDB-lite"/>
    </source>
</evidence>
<evidence type="ECO:0000256" key="4">
    <source>
        <dbReference type="ARBA" id="ARBA00022692"/>
    </source>
</evidence>
<dbReference type="SUPFAM" id="SSF161098">
    <property type="entry name" value="MetI-like"/>
    <property type="match status" value="1"/>
</dbReference>
<dbReference type="CDD" id="cd06261">
    <property type="entry name" value="TM_PBP2"/>
    <property type="match status" value="1"/>
</dbReference>
<evidence type="ECO:0000256" key="1">
    <source>
        <dbReference type="ARBA" id="ARBA00004651"/>
    </source>
</evidence>
<dbReference type="EMBL" id="BAAAKV010000074">
    <property type="protein sequence ID" value="GAA1194621.1"/>
    <property type="molecule type" value="Genomic_DNA"/>
</dbReference>
<dbReference type="PANTHER" id="PTHR30193:SF37">
    <property type="entry name" value="INNER MEMBRANE ABC TRANSPORTER PERMEASE PROTEIN YCJO"/>
    <property type="match status" value="1"/>
</dbReference>
<name>A0ABN1V4K5_9ACTN</name>
<dbReference type="SUPFAM" id="SSF160964">
    <property type="entry name" value="MalF N-terminal region-like"/>
    <property type="match status" value="1"/>
</dbReference>
<evidence type="ECO:0000259" key="9">
    <source>
        <dbReference type="PROSITE" id="PS50928"/>
    </source>
</evidence>
<dbReference type="PROSITE" id="PS50928">
    <property type="entry name" value="ABC_TM1"/>
    <property type="match status" value="1"/>
</dbReference>
<comment type="caution">
    <text evidence="10">The sequence shown here is derived from an EMBL/GenBank/DDBJ whole genome shotgun (WGS) entry which is preliminary data.</text>
</comment>
<keyword evidence="2 7" id="KW-0813">Transport</keyword>
<evidence type="ECO:0000256" key="7">
    <source>
        <dbReference type="RuleBase" id="RU363032"/>
    </source>
</evidence>
<dbReference type="Gene3D" id="1.10.3720.10">
    <property type="entry name" value="MetI-like"/>
    <property type="match status" value="1"/>
</dbReference>
<accession>A0ABN1V4K5</accession>
<evidence type="ECO:0000313" key="11">
    <source>
        <dbReference type="Proteomes" id="UP001501371"/>
    </source>
</evidence>
<evidence type="ECO:0000256" key="2">
    <source>
        <dbReference type="ARBA" id="ARBA00022448"/>
    </source>
</evidence>
<protein>
    <submittedName>
        <fullName evidence="10">Sugar ABC transporter permease</fullName>
    </submittedName>
</protein>
<proteinExistence type="inferred from homology"/>
<dbReference type="InterPro" id="IPR000515">
    <property type="entry name" value="MetI-like"/>
</dbReference>
<evidence type="ECO:0000256" key="3">
    <source>
        <dbReference type="ARBA" id="ARBA00022475"/>
    </source>
</evidence>
<feature type="transmembrane region" description="Helical" evidence="7">
    <location>
        <begin position="46"/>
        <end position="65"/>
    </location>
</feature>
<sequence length="331" mass="34728">MNSAPRTATSGAPRATPPGSAPAKGPGGPGGGGRARWSPFRTDPAVPPWIFVVPALAVYAVVVLYPSLGGVVYAFTDWSGVGSFSFVGVGNFRTLLDDRRALESVGNTLLLTVAVVVVQNGIGLLLALGVHANIRSRALLRVIFFAPAVVSPVMVAFLWKYVYNPEGGAGLNGVLGALGLGGLRQDWLGDPSLALWSVAAMVIWQYAGYSMVIFLAGLQGVPAELHEAATIDGAGAWQRFRYVTWPLLAPALTINLMLSTIGGLKLFDQVYAATNGGPGTASETLSTVLYKEAFVYGKFGYSTAVALVLALFVAAVSLVQLRYLRAREVTA</sequence>
<feature type="transmembrane region" description="Helical" evidence="7">
    <location>
        <begin position="193"/>
        <end position="221"/>
    </location>
</feature>
<dbReference type="InterPro" id="IPR051393">
    <property type="entry name" value="ABC_transporter_permease"/>
</dbReference>
<feature type="compositionally biased region" description="Polar residues" evidence="8">
    <location>
        <begin position="1"/>
        <end position="10"/>
    </location>
</feature>
<keyword evidence="6 7" id="KW-0472">Membrane</keyword>
<keyword evidence="3" id="KW-1003">Cell membrane</keyword>
<evidence type="ECO:0000313" key="10">
    <source>
        <dbReference type="EMBL" id="GAA1194621.1"/>
    </source>
</evidence>
<keyword evidence="5 7" id="KW-1133">Transmembrane helix</keyword>
<feature type="compositionally biased region" description="Gly residues" evidence="8">
    <location>
        <begin position="25"/>
        <end position="34"/>
    </location>
</feature>
<dbReference type="RefSeq" id="WP_344283388.1">
    <property type="nucleotide sequence ID" value="NZ_BAAAKV010000074.1"/>
</dbReference>
<gene>
    <name evidence="10" type="ORF">GCM10009654_59670</name>
</gene>
<dbReference type="InterPro" id="IPR035906">
    <property type="entry name" value="MetI-like_sf"/>
</dbReference>
<comment type="subcellular location">
    <subcellularLocation>
        <location evidence="1 7">Cell membrane</location>
        <topology evidence="1 7">Multi-pass membrane protein</topology>
    </subcellularLocation>
</comment>
<feature type="region of interest" description="Disordered" evidence="8">
    <location>
        <begin position="1"/>
        <end position="38"/>
    </location>
</feature>
<evidence type="ECO:0000256" key="6">
    <source>
        <dbReference type="ARBA" id="ARBA00023136"/>
    </source>
</evidence>
<keyword evidence="11" id="KW-1185">Reference proteome</keyword>
<feature type="transmembrane region" description="Helical" evidence="7">
    <location>
        <begin position="299"/>
        <end position="319"/>
    </location>
</feature>
<feature type="transmembrane region" description="Helical" evidence="7">
    <location>
        <begin position="142"/>
        <end position="162"/>
    </location>
</feature>
<comment type="similarity">
    <text evidence="7">Belongs to the binding-protein-dependent transport system permease family.</text>
</comment>
<evidence type="ECO:0000256" key="5">
    <source>
        <dbReference type="ARBA" id="ARBA00022989"/>
    </source>
</evidence>